<keyword evidence="1" id="KW-0472">Membrane</keyword>
<dbReference type="VEuPathDB" id="MicrosporidiaDB:CWI36_0610p0030"/>
<feature type="transmembrane region" description="Helical" evidence="1">
    <location>
        <begin position="16"/>
        <end position="37"/>
    </location>
</feature>
<organism evidence="2 3">
    <name type="scientific">Hamiltosporidium magnivora</name>
    <dbReference type="NCBI Taxonomy" id="148818"/>
    <lineage>
        <taxon>Eukaryota</taxon>
        <taxon>Fungi</taxon>
        <taxon>Fungi incertae sedis</taxon>
        <taxon>Microsporidia</taxon>
        <taxon>Dubosqiidae</taxon>
        <taxon>Hamiltosporidium</taxon>
    </lineage>
</organism>
<dbReference type="AlphaFoldDB" id="A0A4V2JVJ7"/>
<name>A0A4V2JVJ7_9MICR</name>
<evidence type="ECO:0000313" key="3">
    <source>
        <dbReference type="Proteomes" id="UP000293045"/>
    </source>
</evidence>
<dbReference type="EMBL" id="PIXR01000818">
    <property type="protein sequence ID" value="TBU04352.1"/>
    <property type="molecule type" value="Genomic_DNA"/>
</dbReference>
<proteinExistence type="predicted"/>
<accession>A0A4V2JVJ7</accession>
<keyword evidence="1" id="KW-0812">Transmembrane</keyword>
<sequence>MILWVMLFWKTKEFRIAAIVVFGITTVCLIIGCIGYYKAGNAIKDFEEDFKKVSEKLQFKNNVLAFENIRYAVFMNSIKYKFFMICEIHNNNIPLTKPFEEYNRSNISEPIKDSTKKFLTKIRKAFESSNLFSFDTSGFLKVIPNLGFFVRIGLLIRKKHPFLDVYRAFKSIGSLLNNSLENEGPLFIILKIVDDKRVLLNEKYLYSEITGMFCVKKILDFDSLKINGKKFVSSDFIMYIAEKVRTESKDIMDELRNNYFAP</sequence>
<dbReference type="Proteomes" id="UP000293045">
    <property type="component" value="Unassembled WGS sequence"/>
</dbReference>
<evidence type="ECO:0000313" key="2">
    <source>
        <dbReference type="EMBL" id="TBU04352.1"/>
    </source>
</evidence>
<comment type="caution">
    <text evidence="2">The sequence shown here is derived from an EMBL/GenBank/DDBJ whole genome shotgun (WGS) entry which is preliminary data.</text>
</comment>
<protein>
    <submittedName>
        <fullName evidence="2">Uncharacterized protein</fullName>
    </submittedName>
</protein>
<reference evidence="2 3" key="1">
    <citation type="submission" date="2017-12" db="EMBL/GenBank/DDBJ databases">
        <authorList>
            <person name="Pombert J.-F."/>
            <person name="Haag K.L."/>
            <person name="Ebert D."/>
        </authorList>
    </citation>
    <scope>NUCLEOTIDE SEQUENCE [LARGE SCALE GENOMIC DNA]</scope>
    <source>
        <strain evidence="2">IL-BN-2</strain>
    </source>
</reference>
<evidence type="ECO:0000256" key="1">
    <source>
        <dbReference type="SAM" id="Phobius"/>
    </source>
</evidence>
<keyword evidence="1" id="KW-1133">Transmembrane helix</keyword>
<dbReference type="VEuPathDB" id="MicrosporidiaDB:CWI39_0818p0020"/>
<gene>
    <name evidence="2" type="ORF">CWI39_0818p0020</name>
</gene>